<protein>
    <submittedName>
        <fullName evidence="8">MFS transporter</fullName>
    </submittedName>
</protein>
<feature type="transmembrane region" description="Helical" evidence="6">
    <location>
        <begin position="260"/>
        <end position="280"/>
    </location>
</feature>
<feature type="transmembrane region" description="Helical" evidence="6">
    <location>
        <begin position="229"/>
        <end position="254"/>
    </location>
</feature>
<dbReference type="PRINTS" id="PR01035">
    <property type="entry name" value="TCRTETA"/>
</dbReference>
<dbReference type="PANTHER" id="PTHR43683:SF1">
    <property type="entry name" value="MULTIDRUG EFFLUX PROTEIN YFMO"/>
    <property type="match status" value="1"/>
</dbReference>
<dbReference type="Gene3D" id="1.20.1250.20">
    <property type="entry name" value="MFS general substrate transporter like domains"/>
    <property type="match status" value="1"/>
</dbReference>
<dbReference type="InterPro" id="IPR020846">
    <property type="entry name" value="MFS_dom"/>
</dbReference>
<evidence type="ECO:0000256" key="2">
    <source>
        <dbReference type="ARBA" id="ARBA00022448"/>
    </source>
</evidence>
<dbReference type="GO" id="GO:0022857">
    <property type="term" value="F:transmembrane transporter activity"/>
    <property type="evidence" value="ECO:0007669"/>
    <property type="project" value="InterPro"/>
</dbReference>
<dbReference type="Pfam" id="PF07690">
    <property type="entry name" value="MFS_1"/>
    <property type="match status" value="1"/>
</dbReference>
<feature type="transmembrane region" description="Helical" evidence="6">
    <location>
        <begin position="94"/>
        <end position="112"/>
    </location>
</feature>
<dbReference type="AlphaFoldDB" id="A0A160IMM0"/>
<feature type="transmembrane region" description="Helical" evidence="6">
    <location>
        <begin position="352"/>
        <end position="370"/>
    </location>
</feature>
<keyword evidence="3 6" id="KW-0812">Transmembrane</keyword>
<feature type="transmembrane region" description="Helical" evidence="6">
    <location>
        <begin position="382"/>
        <end position="400"/>
    </location>
</feature>
<keyword evidence="5 6" id="KW-0472">Membrane</keyword>
<dbReference type="InterPro" id="IPR036259">
    <property type="entry name" value="MFS_trans_sf"/>
</dbReference>
<dbReference type="PANTHER" id="PTHR43683">
    <property type="entry name" value="MULTIDRUG EFFLUX PROTEIN YFMO"/>
    <property type="match status" value="1"/>
</dbReference>
<feature type="transmembrane region" description="Helical" evidence="6">
    <location>
        <begin position="183"/>
        <end position="201"/>
    </location>
</feature>
<feature type="transmembrane region" description="Helical" evidence="6">
    <location>
        <begin position="292"/>
        <end position="310"/>
    </location>
</feature>
<keyword evidence="2" id="KW-0813">Transport</keyword>
<sequence length="413" mass="43811">MSTNTQSVGGAKVSGVSLDKQSLFHQPISVWAVFFACITAFMGMGLVNPVLPSIAENLQASPSEVTLLYTSYNAVMAFAMLITSTVSSRLGNKGTLLTGVFIIAIVSALGGFADNIWTLVGLRAGWGLGNALFVATALAAIVSLSSSGTAKAIILYEAAVGLGISIGPLLGGTLGSISWRSPFLGVSTLMILAFMILLVLMPKPNVQTVVKKKRTPLSAPFKAMKHRSLLVLGIVAALYNIGFFTIMAYAPFVLGLHPKGLGYVFLGWGTLLAITSVFMAPKLEKTFGTVKSMAIMLFLFVADLVIMGLFTSTQWVIISAIVFAGAILGNTNTLITTAVMEAAPVERSTASAAYSFLRFLGAAISPYMAAKLAEIYNPHLPFYVAAGFVFLSIVFIGWNYKHLAHVDRMDTAH</sequence>
<name>A0A160IMM0_9BACL</name>
<dbReference type="RefSeq" id="WP_066394579.1">
    <property type="nucleotide sequence ID" value="NZ_CP015378.1"/>
</dbReference>
<feature type="transmembrane region" description="Helical" evidence="6">
    <location>
        <begin position="67"/>
        <end position="87"/>
    </location>
</feature>
<keyword evidence="9" id="KW-1185">Reference proteome</keyword>
<keyword evidence="4 6" id="KW-1133">Transmembrane helix</keyword>
<proteinExistence type="predicted"/>
<gene>
    <name evidence="8" type="ORF">ABE65_010705</name>
</gene>
<evidence type="ECO:0000256" key="4">
    <source>
        <dbReference type="ARBA" id="ARBA00022989"/>
    </source>
</evidence>
<dbReference type="SUPFAM" id="SSF103473">
    <property type="entry name" value="MFS general substrate transporter"/>
    <property type="match status" value="1"/>
</dbReference>
<evidence type="ECO:0000313" key="8">
    <source>
        <dbReference type="EMBL" id="ANC77247.1"/>
    </source>
</evidence>
<comment type="subcellular location">
    <subcellularLocation>
        <location evidence="1">Cell membrane</location>
        <topology evidence="1">Multi-pass membrane protein</topology>
    </subcellularLocation>
</comment>
<dbReference type="InterPro" id="IPR011701">
    <property type="entry name" value="MFS"/>
</dbReference>
<accession>A0A160IMM0</accession>
<evidence type="ECO:0000256" key="3">
    <source>
        <dbReference type="ARBA" id="ARBA00022692"/>
    </source>
</evidence>
<dbReference type="STRING" id="1221500.ABE65_010705"/>
<dbReference type="EMBL" id="CP015378">
    <property type="protein sequence ID" value="ANC77247.1"/>
    <property type="molecule type" value="Genomic_DNA"/>
</dbReference>
<feature type="transmembrane region" description="Helical" evidence="6">
    <location>
        <begin position="28"/>
        <end position="47"/>
    </location>
</feature>
<evidence type="ECO:0000256" key="5">
    <source>
        <dbReference type="ARBA" id="ARBA00023136"/>
    </source>
</evidence>
<dbReference type="KEGG" id="fpn:ABE65_010705"/>
<reference evidence="8 9" key="1">
    <citation type="submission" date="2016-04" db="EMBL/GenBank/DDBJ databases">
        <title>Complete genome sequence of Fictibacillus phosphorivorans G25-29, a strain toxic to nematodes.</title>
        <authorList>
            <person name="Zheng Z."/>
        </authorList>
    </citation>
    <scope>NUCLEOTIDE SEQUENCE [LARGE SCALE GENOMIC DNA]</scope>
    <source>
        <strain evidence="8 9">G25-29</strain>
    </source>
</reference>
<dbReference type="CDD" id="cd17474">
    <property type="entry name" value="MFS_YfmO_like"/>
    <property type="match status" value="1"/>
</dbReference>
<dbReference type="InterPro" id="IPR001958">
    <property type="entry name" value="Tet-R_TetA/multi-R_MdtG-like"/>
</dbReference>
<dbReference type="PROSITE" id="PS50850">
    <property type="entry name" value="MFS"/>
    <property type="match status" value="1"/>
</dbReference>
<evidence type="ECO:0000256" key="1">
    <source>
        <dbReference type="ARBA" id="ARBA00004651"/>
    </source>
</evidence>
<feature type="transmembrane region" description="Helical" evidence="6">
    <location>
        <begin position="124"/>
        <end position="142"/>
    </location>
</feature>
<feature type="transmembrane region" description="Helical" evidence="6">
    <location>
        <begin position="154"/>
        <end position="177"/>
    </location>
</feature>
<evidence type="ECO:0000259" key="7">
    <source>
        <dbReference type="PROSITE" id="PS50850"/>
    </source>
</evidence>
<feature type="domain" description="Major facilitator superfamily (MFS) profile" evidence="7">
    <location>
        <begin position="29"/>
        <end position="404"/>
    </location>
</feature>
<organism evidence="8 9">
    <name type="scientific">Fictibacillus phosphorivorans</name>
    <dbReference type="NCBI Taxonomy" id="1221500"/>
    <lineage>
        <taxon>Bacteria</taxon>
        <taxon>Bacillati</taxon>
        <taxon>Bacillota</taxon>
        <taxon>Bacilli</taxon>
        <taxon>Bacillales</taxon>
        <taxon>Fictibacillaceae</taxon>
        <taxon>Fictibacillus</taxon>
    </lineage>
</organism>
<dbReference type="GO" id="GO:0005886">
    <property type="term" value="C:plasma membrane"/>
    <property type="evidence" value="ECO:0007669"/>
    <property type="project" value="UniProtKB-SubCell"/>
</dbReference>
<evidence type="ECO:0000256" key="6">
    <source>
        <dbReference type="SAM" id="Phobius"/>
    </source>
</evidence>
<evidence type="ECO:0000313" key="9">
    <source>
        <dbReference type="Proteomes" id="UP000076623"/>
    </source>
</evidence>
<dbReference type="InterPro" id="IPR053200">
    <property type="entry name" value="YfmO-like"/>
</dbReference>
<feature type="transmembrane region" description="Helical" evidence="6">
    <location>
        <begin position="316"/>
        <end position="340"/>
    </location>
</feature>
<dbReference type="Proteomes" id="UP000076623">
    <property type="component" value="Chromosome"/>
</dbReference>